<protein>
    <submittedName>
        <fullName evidence="10">MFS transporter</fullName>
    </submittedName>
</protein>
<keyword evidence="3" id="KW-0813">Transport</keyword>
<evidence type="ECO:0000313" key="10">
    <source>
        <dbReference type="EMBL" id="MFC4313520.1"/>
    </source>
</evidence>
<feature type="transmembrane region" description="Helical" evidence="8">
    <location>
        <begin position="299"/>
        <end position="316"/>
    </location>
</feature>
<dbReference type="PROSITE" id="PS00872">
    <property type="entry name" value="NA_GALACTOSIDE_SYMP"/>
    <property type="match status" value="1"/>
</dbReference>
<evidence type="ECO:0000256" key="8">
    <source>
        <dbReference type="SAM" id="Phobius"/>
    </source>
</evidence>
<dbReference type="PANTHER" id="PTHR11328">
    <property type="entry name" value="MAJOR FACILITATOR SUPERFAMILY DOMAIN-CONTAINING PROTEIN"/>
    <property type="match status" value="1"/>
</dbReference>
<dbReference type="PANTHER" id="PTHR11328:SF24">
    <property type="entry name" value="MAJOR FACILITATOR SUPERFAMILY (MFS) PROFILE DOMAIN-CONTAINING PROTEIN"/>
    <property type="match status" value="1"/>
</dbReference>
<feature type="transmembrane region" description="Helical" evidence="8">
    <location>
        <begin position="269"/>
        <end position="287"/>
    </location>
</feature>
<dbReference type="PROSITE" id="PS50850">
    <property type="entry name" value="MFS"/>
    <property type="match status" value="1"/>
</dbReference>
<evidence type="ECO:0000256" key="2">
    <source>
        <dbReference type="ARBA" id="ARBA00009617"/>
    </source>
</evidence>
<keyword evidence="11" id="KW-1185">Reference proteome</keyword>
<sequence length="451" mass="48800">MSETAQLTWTAKLGWAFGQSAIASHMAIISVYLLFFLTEAHHVPAALAGAVLLIPRIWNVVTDPLVGAISDRTRSRWGRRRPYLLFGSLLWGAAFIAMFCMPRFDSPTTAAMLFCAMFLAVNTGVSLYHVPYSAMAPEMVSDYRGRLSLVGYKEMAARIAVLAAISIAPLLIAAAPDQLAGYRYVGIAFGGLIMLSGLVAFVTTANAPCVAFEPQAMSLRDQLQTLKQNRPLAQLSIAYLIANIADAAFAGMLIYFVTVVAKQSPAVMGVLYPLGAVTSVFMTPVWAKLGARFGKREACIAAYIGLGLCWLALLVLPAGQWWLLYPLMIVFGFFNAGEQLLPNAMVPDTVEYDEMISGARREGTIYGAWVFVQQTGMAFGSFLVGVLLSTIGFTGVESADEGVAQGVRYTIAVLPALCVFVGVLIIRRYPLSVSEFARIQTILVERRAASN</sequence>
<evidence type="ECO:0000313" key="11">
    <source>
        <dbReference type="Proteomes" id="UP001595904"/>
    </source>
</evidence>
<organism evidence="10 11">
    <name type="scientific">Steroidobacter flavus</name>
    <dbReference type="NCBI Taxonomy" id="1842136"/>
    <lineage>
        <taxon>Bacteria</taxon>
        <taxon>Pseudomonadati</taxon>
        <taxon>Pseudomonadota</taxon>
        <taxon>Gammaproteobacteria</taxon>
        <taxon>Steroidobacterales</taxon>
        <taxon>Steroidobacteraceae</taxon>
        <taxon>Steroidobacter</taxon>
    </lineage>
</organism>
<comment type="caution">
    <text evidence="10">The sequence shown here is derived from an EMBL/GenBank/DDBJ whole genome shotgun (WGS) entry which is preliminary data.</text>
</comment>
<accession>A0ABV8T295</accession>
<feature type="transmembrane region" description="Helical" evidence="8">
    <location>
        <begin position="187"/>
        <end position="212"/>
    </location>
</feature>
<feature type="transmembrane region" description="Helical" evidence="8">
    <location>
        <begin position="12"/>
        <end position="37"/>
    </location>
</feature>
<gene>
    <name evidence="10" type="ORF">ACFPN2_30870</name>
</gene>
<dbReference type="Pfam" id="PF13347">
    <property type="entry name" value="MFS_2"/>
    <property type="match status" value="1"/>
</dbReference>
<feature type="transmembrane region" description="Helical" evidence="8">
    <location>
        <begin position="232"/>
        <end position="257"/>
    </location>
</feature>
<feature type="transmembrane region" description="Helical" evidence="8">
    <location>
        <begin position="155"/>
        <end position="175"/>
    </location>
</feature>
<reference evidence="11" key="1">
    <citation type="journal article" date="2019" name="Int. J. Syst. Evol. Microbiol.">
        <title>The Global Catalogue of Microorganisms (GCM) 10K type strain sequencing project: providing services to taxonomists for standard genome sequencing and annotation.</title>
        <authorList>
            <consortium name="The Broad Institute Genomics Platform"/>
            <consortium name="The Broad Institute Genome Sequencing Center for Infectious Disease"/>
            <person name="Wu L."/>
            <person name="Ma J."/>
        </authorList>
    </citation>
    <scope>NUCLEOTIDE SEQUENCE [LARGE SCALE GENOMIC DNA]</scope>
    <source>
        <strain evidence="11">CGMCC 1.10759</strain>
    </source>
</reference>
<dbReference type="Proteomes" id="UP001595904">
    <property type="component" value="Unassembled WGS sequence"/>
</dbReference>
<dbReference type="InterPro" id="IPR001927">
    <property type="entry name" value="Na/Gal_symport"/>
</dbReference>
<proteinExistence type="inferred from homology"/>
<feature type="transmembrane region" description="Helical" evidence="8">
    <location>
        <begin position="83"/>
        <end position="104"/>
    </location>
</feature>
<dbReference type="InterPro" id="IPR018043">
    <property type="entry name" value="Na/Gal_symport_CS"/>
</dbReference>
<keyword evidence="7 8" id="KW-0472">Membrane</keyword>
<dbReference type="InterPro" id="IPR039672">
    <property type="entry name" value="MFS_2"/>
</dbReference>
<comment type="subcellular location">
    <subcellularLocation>
        <location evidence="1">Cell membrane</location>
        <topology evidence="1">Multi-pass membrane protein</topology>
    </subcellularLocation>
</comment>
<dbReference type="InterPro" id="IPR020846">
    <property type="entry name" value="MFS_dom"/>
</dbReference>
<dbReference type="RefSeq" id="WP_380603909.1">
    <property type="nucleotide sequence ID" value="NZ_JBHSDU010000015.1"/>
</dbReference>
<evidence type="ECO:0000256" key="4">
    <source>
        <dbReference type="ARBA" id="ARBA00022475"/>
    </source>
</evidence>
<feature type="transmembrane region" description="Helical" evidence="8">
    <location>
        <begin position="110"/>
        <end position="134"/>
    </location>
</feature>
<dbReference type="NCBIfam" id="TIGR00792">
    <property type="entry name" value="gph"/>
    <property type="match status" value="1"/>
</dbReference>
<feature type="transmembrane region" description="Helical" evidence="8">
    <location>
        <begin position="363"/>
        <end position="387"/>
    </location>
</feature>
<feature type="domain" description="Major facilitator superfamily (MFS) profile" evidence="9">
    <location>
        <begin position="1"/>
        <end position="430"/>
    </location>
</feature>
<keyword evidence="4" id="KW-1003">Cell membrane</keyword>
<evidence type="ECO:0000256" key="5">
    <source>
        <dbReference type="ARBA" id="ARBA00022692"/>
    </source>
</evidence>
<evidence type="ECO:0000256" key="7">
    <source>
        <dbReference type="ARBA" id="ARBA00023136"/>
    </source>
</evidence>
<evidence type="ECO:0000256" key="3">
    <source>
        <dbReference type="ARBA" id="ARBA00022448"/>
    </source>
</evidence>
<evidence type="ECO:0000256" key="1">
    <source>
        <dbReference type="ARBA" id="ARBA00004651"/>
    </source>
</evidence>
<name>A0ABV8T295_9GAMM</name>
<dbReference type="InterPro" id="IPR036259">
    <property type="entry name" value="MFS_trans_sf"/>
</dbReference>
<dbReference type="EMBL" id="JBHSDU010000015">
    <property type="protein sequence ID" value="MFC4313520.1"/>
    <property type="molecule type" value="Genomic_DNA"/>
</dbReference>
<dbReference type="SUPFAM" id="SSF103473">
    <property type="entry name" value="MFS general substrate transporter"/>
    <property type="match status" value="1"/>
</dbReference>
<dbReference type="Gene3D" id="1.20.1250.20">
    <property type="entry name" value="MFS general substrate transporter like domains"/>
    <property type="match status" value="2"/>
</dbReference>
<keyword evidence="6 8" id="KW-1133">Transmembrane helix</keyword>
<comment type="similarity">
    <text evidence="2">Belongs to the sodium:galactoside symporter (TC 2.A.2) family.</text>
</comment>
<keyword evidence="5 8" id="KW-0812">Transmembrane</keyword>
<evidence type="ECO:0000259" key="9">
    <source>
        <dbReference type="PROSITE" id="PS50850"/>
    </source>
</evidence>
<feature type="transmembrane region" description="Helical" evidence="8">
    <location>
        <begin position="407"/>
        <end position="426"/>
    </location>
</feature>
<evidence type="ECO:0000256" key="6">
    <source>
        <dbReference type="ARBA" id="ARBA00022989"/>
    </source>
</evidence>